<dbReference type="Pfam" id="PF08544">
    <property type="entry name" value="GHMP_kinases_C"/>
    <property type="match status" value="1"/>
</dbReference>
<dbReference type="EMBL" id="CP104064">
    <property type="protein sequence ID" value="WAH37325.1"/>
    <property type="molecule type" value="Genomic_DNA"/>
</dbReference>
<evidence type="ECO:0000256" key="7">
    <source>
        <dbReference type="ARBA" id="ARBA00022840"/>
    </source>
</evidence>
<keyword evidence="6 9" id="KW-0418">Kinase</keyword>
<dbReference type="NCBIfam" id="NF011202">
    <property type="entry name" value="PRK14608.1"/>
    <property type="match status" value="1"/>
</dbReference>
<dbReference type="SUPFAM" id="SSF54211">
    <property type="entry name" value="Ribosomal protein S5 domain 2-like"/>
    <property type="match status" value="1"/>
</dbReference>
<evidence type="ECO:0000256" key="9">
    <source>
        <dbReference type="HAMAP-Rule" id="MF_00061"/>
    </source>
</evidence>
<organism evidence="12 13">
    <name type="scientific">Alicyclobacillus dauci</name>
    <dbReference type="NCBI Taxonomy" id="1475485"/>
    <lineage>
        <taxon>Bacteria</taxon>
        <taxon>Bacillati</taxon>
        <taxon>Bacillota</taxon>
        <taxon>Bacilli</taxon>
        <taxon>Bacillales</taxon>
        <taxon>Alicyclobacillaceae</taxon>
        <taxon>Alicyclobacillus</taxon>
    </lineage>
</organism>
<feature type="domain" description="GHMP kinase N-terminal" evidence="10">
    <location>
        <begin position="65"/>
        <end position="143"/>
    </location>
</feature>
<evidence type="ECO:0000313" key="13">
    <source>
        <dbReference type="Proteomes" id="UP001164803"/>
    </source>
</evidence>
<evidence type="ECO:0000256" key="8">
    <source>
        <dbReference type="ARBA" id="ARBA00032554"/>
    </source>
</evidence>
<dbReference type="Gene3D" id="3.30.70.890">
    <property type="entry name" value="GHMP kinase, C-terminal domain"/>
    <property type="match status" value="1"/>
</dbReference>
<dbReference type="InterPro" id="IPR014721">
    <property type="entry name" value="Ribsml_uS5_D2-typ_fold_subgr"/>
</dbReference>
<dbReference type="NCBIfam" id="TIGR00154">
    <property type="entry name" value="ispE"/>
    <property type="match status" value="1"/>
</dbReference>
<dbReference type="InterPro" id="IPR020568">
    <property type="entry name" value="Ribosomal_Su5_D2-typ_SF"/>
</dbReference>
<dbReference type="InterPro" id="IPR004424">
    <property type="entry name" value="IspE"/>
</dbReference>
<dbReference type="EC" id="2.7.1.148" evidence="2 9"/>
<evidence type="ECO:0000256" key="4">
    <source>
        <dbReference type="ARBA" id="ARBA00022679"/>
    </source>
</evidence>
<accession>A0ABY6Z5N2</accession>
<keyword evidence="5 9" id="KW-0547">Nucleotide-binding</keyword>
<feature type="active site" evidence="9">
    <location>
        <position position="135"/>
    </location>
</feature>
<dbReference type="PIRSF" id="PIRSF010376">
    <property type="entry name" value="IspE"/>
    <property type="match status" value="1"/>
</dbReference>
<dbReference type="InterPro" id="IPR036554">
    <property type="entry name" value="GHMP_kinase_C_sf"/>
</dbReference>
<evidence type="ECO:0000313" key="12">
    <source>
        <dbReference type="EMBL" id="WAH37325.1"/>
    </source>
</evidence>
<dbReference type="Gene3D" id="3.30.230.10">
    <property type="match status" value="1"/>
</dbReference>
<comment type="pathway">
    <text evidence="9">Isoprenoid biosynthesis; isopentenyl diphosphate biosynthesis via DXP pathway; isopentenyl diphosphate from 1-deoxy-D-xylulose 5-phosphate: step 3/6.</text>
</comment>
<comment type="function">
    <text evidence="9">Catalyzes the phosphorylation of the position 2 hydroxy group of 4-diphosphocytidyl-2C-methyl-D-erythritol.</text>
</comment>
<proteinExistence type="inferred from homology"/>
<keyword evidence="13" id="KW-1185">Reference proteome</keyword>
<dbReference type="HAMAP" id="MF_00061">
    <property type="entry name" value="IspE"/>
    <property type="match status" value="1"/>
</dbReference>
<protein>
    <recommendedName>
        <fullName evidence="3 9">4-diphosphocytidyl-2-C-methyl-D-erythritol kinase</fullName>
        <shortName evidence="9">CMK</shortName>
        <ecNumber evidence="2 9">2.7.1.148</ecNumber>
    </recommendedName>
    <alternativeName>
        <fullName evidence="8 9">4-(cytidine-5'-diphospho)-2-C-methyl-D-erythritol kinase</fullName>
    </alternativeName>
</protein>
<reference evidence="12" key="1">
    <citation type="submission" date="2022-08" db="EMBL/GenBank/DDBJ databases">
        <title>Alicyclobacillus dauci DSM2870, complete genome.</title>
        <authorList>
            <person name="Wang Q."/>
            <person name="Cai R."/>
            <person name="Wang Z."/>
        </authorList>
    </citation>
    <scope>NUCLEOTIDE SEQUENCE</scope>
    <source>
        <strain evidence="12">DSM 28700</strain>
    </source>
</reference>
<dbReference type="SUPFAM" id="SSF55060">
    <property type="entry name" value="GHMP Kinase, C-terminal domain"/>
    <property type="match status" value="1"/>
</dbReference>
<evidence type="ECO:0000256" key="5">
    <source>
        <dbReference type="ARBA" id="ARBA00022741"/>
    </source>
</evidence>
<feature type="binding site" evidence="9">
    <location>
        <begin position="93"/>
        <end position="103"/>
    </location>
    <ligand>
        <name>ATP</name>
        <dbReference type="ChEBI" id="CHEBI:30616"/>
    </ligand>
</feature>
<comment type="catalytic activity">
    <reaction evidence="9">
        <text>4-CDP-2-C-methyl-D-erythritol + ATP = 4-CDP-2-C-methyl-D-erythritol 2-phosphate + ADP + H(+)</text>
        <dbReference type="Rhea" id="RHEA:18437"/>
        <dbReference type="ChEBI" id="CHEBI:15378"/>
        <dbReference type="ChEBI" id="CHEBI:30616"/>
        <dbReference type="ChEBI" id="CHEBI:57823"/>
        <dbReference type="ChEBI" id="CHEBI:57919"/>
        <dbReference type="ChEBI" id="CHEBI:456216"/>
        <dbReference type="EC" id="2.7.1.148"/>
    </reaction>
</comment>
<comment type="similarity">
    <text evidence="1 9">Belongs to the GHMP kinase family. IspE subfamily.</text>
</comment>
<dbReference type="GO" id="GO:0050515">
    <property type="term" value="F:4-(cytidine 5'-diphospho)-2-C-methyl-D-erythritol kinase activity"/>
    <property type="evidence" value="ECO:0007669"/>
    <property type="project" value="UniProtKB-EC"/>
</dbReference>
<dbReference type="PANTHER" id="PTHR43527">
    <property type="entry name" value="4-DIPHOSPHOCYTIDYL-2-C-METHYL-D-ERYTHRITOL KINASE, CHLOROPLASTIC"/>
    <property type="match status" value="1"/>
</dbReference>
<sequence>MLLERAYAKINLTLDVLGRRPDGYHEVDMVMQSIDLSDLVWLDKRYDGRIVLETSAAHIPTDDRNLCVQAAKVFFRHTGIQSGVHINLEKNIPVAAGLAGGSSDAAAVLRGLNRLFGTERSLGEIAEMAAEIGSDVPFCVYGGTAIAQGRGERLTHIPHQCQMQVLLIHPRMFVSTGEIYQALEPGDFVSHTTSLVMKEALQKQDVDAIPKLVANRLQRVTFSLYPEVAQLADKVETVTRTRVHMSGSGPTLFCLAPTVQQANRMYNALRGIMRDVYMTHFVTNPPVGG</sequence>
<dbReference type="Proteomes" id="UP001164803">
    <property type="component" value="Chromosome"/>
</dbReference>
<evidence type="ECO:0000256" key="2">
    <source>
        <dbReference type="ARBA" id="ARBA00012052"/>
    </source>
</evidence>
<evidence type="ECO:0000256" key="3">
    <source>
        <dbReference type="ARBA" id="ARBA00017473"/>
    </source>
</evidence>
<dbReference type="InterPro" id="IPR013750">
    <property type="entry name" value="GHMP_kinase_C_dom"/>
</dbReference>
<evidence type="ECO:0000256" key="6">
    <source>
        <dbReference type="ARBA" id="ARBA00022777"/>
    </source>
</evidence>
<keyword evidence="9" id="KW-0414">Isoprene biosynthesis</keyword>
<name>A0ABY6Z5N2_9BACL</name>
<dbReference type="Pfam" id="PF00288">
    <property type="entry name" value="GHMP_kinases_N"/>
    <property type="match status" value="1"/>
</dbReference>
<keyword evidence="4 9" id="KW-0808">Transferase</keyword>
<keyword evidence="7 9" id="KW-0067">ATP-binding</keyword>
<evidence type="ECO:0000256" key="1">
    <source>
        <dbReference type="ARBA" id="ARBA00009684"/>
    </source>
</evidence>
<evidence type="ECO:0000259" key="11">
    <source>
        <dbReference type="Pfam" id="PF08544"/>
    </source>
</evidence>
<evidence type="ECO:0000259" key="10">
    <source>
        <dbReference type="Pfam" id="PF00288"/>
    </source>
</evidence>
<feature type="domain" description="GHMP kinase C-terminal" evidence="11">
    <location>
        <begin position="197"/>
        <end position="270"/>
    </location>
</feature>
<gene>
    <name evidence="9 12" type="primary">ispE</name>
    <name evidence="12" type="ORF">NZD86_01910</name>
</gene>
<dbReference type="InterPro" id="IPR006204">
    <property type="entry name" value="GHMP_kinase_N_dom"/>
</dbReference>
<dbReference type="PANTHER" id="PTHR43527:SF2">
    <property type="entry name" value="4-DIPHOSPHOCYTIDYL-2-C-METHYL-D-ERYTHRITOL KINASE, CHLOROPLASTIC"/>
    <property type="match status" value="1"/>
</dbReference>
<feature type="active site" evidence="9">
    <location>
        <position position="9"/>
    </location>
</feature>